<dbReference type="Proteomes" id="UP000237631">
    <property type="component" value="Unassembled WGS sequence"/>
</dbReference>
<dbReference type="GO" id="GO:0048270">
    <property type="term" value="F:methionine adenosyltransferase regulator activity"/>
    <property type="evidence" value="ECO:0007669"/>
    <property type="project" value="TreeGrafter"/>
</dbReference>
<keyword evidence="2" id="KW-0472">Membrane</keyword>
<accession>A0A2S6C964</accession>
<evidence type="ECO:0000259" key="3">
    <source>
        <dbReference type="Pfam" id="PF04321"/>
    </source>
</evidence>
<proteinExistence type="predicted"/>
<feature type="transmembrane region" description="Helical" evidence="2">
    <location>
        <begin position="170"/>
        <end position="188"/>
    </location>
</feature>
<feature type="region of interest" description="Disordered" evidence="1">
    <location>
        <begin position="1"/>
        <end position="42"/>
    </location>
</feature>
<dbReference type="PANTHER" id="PTHR10491:SF4">
    <property type="entry name" value="METHIONINE ADENOSYLTRANSFERASE 2 SUBUNIT BETA"/>
    <property type="match status" value="1"/>
</dbReference>
<comment type="caution">
    <text evidence="4">The sequence shown here is derived from an EMBL/GenBank/DDBJ whole genome shotgun (WGS) entry which is preliminary data.</text>
</comment>
<dbReference type="InterPro" id="IPR036291">
    <property type="entry name" value="NAD(P)-bd_dom_sf"/>
</dbReference>
<organism evidence="4 5">
    <name type="scientific">Cercospora berteroae</name>
    <dbReference type="NCBI Taxonomy" id="357750"/>
    <lineage>
        <taxon>Eukaryota</taxon>
        <taxon>Fungi</taxon>
        <taxon>Dikarya</taxon>
        <taxon>Ascomycota</taxon>
        <taxon>Pezizomycotina</taxon>
        <taxon>Dothideomycetes</taxon>
        <taxon>Dothideomycetidae</taxon>
        <taxon>Mycosphaerellales</taxon>
        <taxon>Mycosphaerellaceae</taxon>
        <taxon>Cercospora</taxon>
    </lineage>
</organism>
<sequence>MEQEKKLRESIDENEEARAFLKQEEEDQVEHEDHTPQHATTLAPKGLSNRFWISAAVNTVSTAAIVFINKRIFQTASLRHAQVTFAAFHFFITFLLLYLVSRPTINLFPAKKLDIYTLLPLAGAMILNVVLPNASLAYSSIQFYQVARVLLTPCVAGLNFVLYQQKIPRLAAWTLVPVCAGVAVVSWFDTMGKGSAEQGKKEVQMQTTTRPLGVFFAITGVLASSLYTVWIKFYHGKLECSSMQLLMNQAPISVVMMLYVIPFADDVTVWRDVGSGVYGLIGVSGLLACLINLSQFVIINEAGPVSSTVVGHFKTCLVIAMGWMVSGKSLTDGSLVGILLAVGGIISYTMATIRRLLLSSSFRKPPMLSAIRSTLTTLQQPFSTNSNMSSQDRFLVWGAQGWIGGMLIELLKQQGKDVHGTTTRMHEQEAVRRTLDEIRPTHVINCAGKTGTPNVDWCESHKLETMESNGLGIFMVTYECQKRNIHCTVLATGCIYTSEYTPDNATVTSQPFTETDPPNFTGSFYSKTKAPIETFLAHYPNNLTLRLRMPVSSDLNRRSFVTKILNYKNIVNIPNSHSILPNLLPVVIAMSEHRETGVYNFTNPGSISHNEVLELYKEIVDSSISWQNFSLEEQGEVIVAERSNCVLDAGKLVEKVREYRENEGRKELDVPEIRVAYRSCFGEIAKKMGGEGVQQKGGATGMA</sequence>
<protein>
    <recommendedName>
        <fullName evidence="3">RmlD-like substrate binding domain-containing protein</fullName>
    </recommendedName>
</protein>
<dbReference type="InterPro" id="IPR029903">
    <property type="entry name" value="RmlD-like-bd"/>
</dbReference>
<dbReference type="AlphaFoldDB" id="A0A2S6C964"/>
<feature type="transmembrane region" description="Helical" evidence="2">
    <location>
        <begin position="305"/>
        <end position="325"/>
    </location>
</feature>
<feature type="transmembrane region" description="Helical" evidence="2">
    <location>
        <begin position="143"/>
        <end position="163"/>
    </location>
</feature>
<dbReference type="STRING" id="357750.A0A2S6C964"/>
<dbReference type="InterPro" id="IPR005913">
    <property type="entry name" value="dTDP_dehydrorham_reduct"/>
</dbReference>
<feature type="compositionally biased region" description="Basic and acidic residues" evidence="1">
    <location>
        <begin position="1"/>
        <end position="23"/>
    </location>
</feature>
<dbReference type="Pfam" id="PF04321">
    <property type="entry name" value="RmlD_sub_bind"/>
    <property type="match status" value="1"/>
</dbReference>
<keyword evidence="2" id="KW-1133">Transmembrane helix</keyword>
<evidence type="ECO:0000256" key="1">
    <source>
        <dbReference type="SAM" id="MobiDB-lite"/>
    </source>
</evidence>
<gene>
    <name evidence="4" type="ORF">CBER1_06362</name>
</gene>
<reference evidence="5" key="1">
    <citation type="journal article" date="2017" name="bioRxiv">
        <title>Conservation of a gene cluster reveals novel cercosporin biosynthetic mechanisms and extends production to the genus Colletotrichum.</title>
        <authorList>
            <person name="de Jonge R."/>
            <person name="Ebert M.K."/>
            <person name="Huitt-Roehl C.R."/>
            <person name="Pal P."/>
            <person name="Suttle J.C."/>
            <person name="Spanner R.E."/>
            <person name="Neubauer J.D."/>
            <person name="Jurick W.M.II."/>
            <person name="Stott K.A."/>
            <person name="Secor G.A."/>
            <person name="Thomma B.P.H.J."/>
            <person name="Van de Peer Y."/>
            <person name="Townsend C.A."/>
            <person name="Bolton M.D."/>
        </authorList>
    </citation>
    <scope>NUCLEOTIDE SEQUENCE [LARGE SCALE GENOMIC DNA]</scope>
    <source>
        <strain evidence="5">CBS538.71</strain>
    </source>
</reference>
<feature type="transmembrane region" description="Helical" evidence="2">
    <location>
        <begin position="212"/>
        <end position="233"/>
    </location>
</feature>
<feature type="transmembrane region" description="Helical" evidence="2">
    <location>
        <begin position="51"/>
        <end position="69"/>
    </location>
</feature>
<dbReference type="GO" id="GO:0048269">
    <property type="term" value="C:methionine adenosyltransferase complex"/>
    <property type="evidence" value="ECO:0007669"/>
    <property type="project" value="TreeGrafter"/>
</dbReference>
<feature type="transmembrane region" description="Helical" evidence="2">
    <location>
        <begin position="81"/>
        <end position="101"/>
    </location>
</feature>
<keyword evidence="2" id="KW-0812">Transmembrane</keyword>
<dbReference type="OrthoDB" id="16464at2759"/>
<feature type="transmembrane region" description="Helical" evidence="2">
    <location>
        <begin position="276"/>
        <end position="293"/>
    </location>
</feature>
<feature type="transmembrane region" description="Helical" evidence="2">
    <location>
        <begin position="113"/>
        <end position="131"/>
    </location>
</feature>
<feature type="transmembrane region" description="Helical" evidence="2">
    <location>
        <begin position="337"/>
        <end position="357"/>
    </location>
</feature>
<feature type="domain" description="RmlD-like substrate binding" evidence="3">
    <location>
        <begin position="394"/>
        <end position="566"/>
    </location>
</feature>
<dbReference type="GO" id="GO:0006556">
    <property type="term" value="P:S-adenosylmethionine biosynthetic process"/>
    <property type="evidence" value="ECO:0007669"/>
    <property type="project" value="TreeGrafter"/>
</dbReference>
<name>A0A2S6C964_9PEZI</name>
<evidence type="ECO:0000313" key="5">
    <source>
        <dbReference type="Proteomes" id="UP000237631"/>
    </source>
</evidence>
<dbReference type="Gene3D" id="3.40.50.720">
    <property type="entry name" value="NAD(P)-binding Rossmann-like Domain"/>
    <property type="match status" value="1"/>
</dbReference>
<keyword evidence="5" id="KW-1185">Reference proteome</keyword>
<evidence type="ECO:0000256" key="2">
    <source>
        <dbReference type="SAM" id="Phobius"/>
    </source>
</evidence>
<dbReference type="PANTHER" id="PTHR10491">
    <property type="entry name" value="DTDP-4-DEHYDRORHAMNOSE REDUCTASE"/>
    <property type="match status" value="1"/>
</dbReference>
<dbReference type="EMBL" id="PNEN01000521">
    <property type="protein sequence ID" value="PPJ56265.1"/>
    <property type="molecule type" value="Genomic_DNA"/>
</dbReference>
<dbReference type="SUPFAM" id="SSF51735">
    <property type="entry name" value="NAD(P)-binding Rossmann-fold domains"/>
    <property type="match status" value="1"/>
</dbReference>
<evidence type="ECO:0000313" key="4">
    <source>
        <dbReference type="EMBL" id="PPJ56265.1"/>
    </source>
</evidence>